<dbReference type="RefSeq" id="WP_152119407.1">
    <property type="nucleotide sequence ID" value="NZ_QJOW01000001.1"/>
</dbReference>
<reference evidence="5 6" key="1">
    <citation type="submission" date="2019-10" db="EMBL/GenBank/DDBJ databases">
        <title>Unraveling microbial dark matter from salterns through culturing: the case of the genus Halosegnis.</title>
        <authorList>
            <person name="Duran-Viseras A."/>
            <person name="Andrei A.-S."/>
            <person name="Vera-Gargallo B."/>
            <person name="Ghai R."/>
            <person name="Sanchez-Porro C."/>
            <person name="Ventosa A."/>
        </authorList>
    </citation>
    <scope>NUCLEOTIDE SEQUENCE [LARGE SCALE GENOMIC DNA]</scope>
    <source>
        <strain evidence="4 6">F17-44</strain>
        <strain evidence="2 7">F18-79</strain>
        <strain evidence="3 5">F19-13</strain>
    </source>
</reference>
<evidence type="ECO:0000313" key="3">
    <source>
        <dbReference type="EMBL" id="KAB7517246.1"/>
    </source>
</evidence>
<feature type="transmembrane region" description="Helical" evidence="1">
    <location>
        <begin position="20"/>
        <end position="45"/>
    </location>
</feature>
<sequence>MGLPASTTRFADSKPQTRSYLLYATAHTIGTGAVLGEMVAAAPALKQLFDLTAYVFSTCLDSVALLFFAMVYCDRTDLLSRRSVRGRSSPAG</sequence>
<dbReference type="EMBL" id="QJOW01000001">
    <property type="protein sequence ID" value="KAB7518522.1"/>
    <property type="molecule type" value="Genomic_DNA"/>
</dbReference>
<dbReference type="Proteomes" id="UP000326302">
    <property type="component" value="Unassembled WGS sequence"/>
</dbReference>
<dbReference type="EMBL" id="QKKZ01000004">
    <property type="protein sequence ID" value="KAB7513263.1"/>
    <property type="molecule type" value="Genomic_DNA"/>
</dbReference>
<dbReference type="Proteomes" id="UP000326865">
    <property type="component" value="Unassembled WGS sequence"/>
</dbReference>
<evidence type="ECO:0000313" key="2">
    <source>
        <dbReference type="EMBL" id="KAB7513263.1"/>
    </source>
</evidence>
<dbReference type="OrthoDB" id="70431at2235"/>
<dbReference type="AlphaFoldDB" id="A0A5N5ULM3"/>
<keyword evidence="7" id="KW-1185">Reference proteome</keyword>
<evidence type="ECO:0000256" key="1">
    <source>
        <dbReference type="SAM" id="Phobius"/>
    </source>
</evidence>
<feature type="transmembrane region" description="Helical" evidence="1">
    <location>
        <begin position="51"/>
        <end position="73"/>
    </location>
</feature>
<evidence type="ECO:0000313" key="6">
    <source>
        <dbReference type="Proteomes" id="UP000326302"/>
    </source>
</evidence>
<keyword evidence="1" id="KW-0472">Membrane</keyword>
<dbReference type="EMBL" id="QMDY01000005">
    <property type="protein sequence ID" value="KAB7517246.1"/>
    <property type="molecule type" value="Genomic_DNA"/>
</dbReference>
<gene>
    <name evidence="2" type="ORF">DM867_09770</name>
    <name evidence="4" type="ORF">DMP03_03970</name>
    <name evidence="3" type="ORF">DP108_09515</name>
</gene>
<keyword evidence="1" id="KW-0812">Transmembrane</keyword>
<comment type="caution">
    <text evidence="4">The sequence shown here is derived from an EMBL/GenBank/DDBJ whole genome shotgun (WGS) entry which is preliminary data.</text>
</comment>
<keyword evidence="1" id="KW-1133">Transmembrane helix</keyword>
<dbReference type="Proteomes" id="UP000326207">
    <property type="component" value="Unassembled WGS sequence"/>
</dbReference>
<name>A0A5N5ULM3_9EURY</name>
<accession>A0A5N5ULM3</accession>
<evidence type="ECO:0000313" key="4">
    <source>
        <dbReference type="EMBL" id="KAB7518522.1"/>
    </source>
</evidence>
<proteinExistence type="predicted"/>
<evidence type="ECO:0000313" key="7">
    <source>
        <dbReference type="Proteomes" id="UP000326865"/>
    </source>
</evidence>
<accession>A0A5N5U3Y1</accession>
<evidence type="ECO:0000313" key="5">
    <source>
        <dbReference type="Proteomes" id="UP000326207"/>
    </source>
</evidence>
<protein>
    <submittedName>
        <fullName evidence="4">Uncharacterized protein</fullName>
    </submittedName>
</protein>
<accession>A0A5N5UEW4</accession>
<organism evidence="4 6">
    <name type="scientific">Halosegnis rubeus</name>
    <dbReference type="NCBI Taxonomy" id="2212850"/>
    <lineage>
        <taxon>Archaea</taxon>
        <taxon>Methanobacteriati</taxon>
        <taxon>Methanobacteriota</taxon>
        <taxon>Stenosarchaea group</taxon>
        <taxon>Halobacteria</taxon>
        <taxon>Halobacteriales</taxon>
        <taxon>Natronomonadaceae</taxon>
        <taxon>Halosegnis</taxon>
    </lineage>
</organism>